<protein>
    <submittedName>
        <fullName evidence="8">Uncharacterized protein</fullName>
    </submittedName>
</protein>
<feature type="compositionally biased region" description="Polar residues" evidence="5">
    <location>
        <begin position="364"/>
        <end position="373"/>
    </location>
</feature>
<evidence type="ECO:0000256" key="7">
    <source>
        <dbReference type="SAM" id="SignalP"/>
    </source>
</evidence>
<keyword evidence="4 6" id="KW-0472">Membrane</keyword>
<feature type="compositionally biased region" description="Basic and acidic residues" evidence="5">
    <location>
        <begin position="408"/>
        <end position="420"/>
    </location>
</feature>
<dbReference type="EMBL" id="LUEZ02000052">
    <property type="protein sequence ID" value="RDB22243.1"/>
    <property type="molecule type" value="Genomic_DNA"/>
</dbReference>
<dbReference type="PANTHER" id="PTHR15549">
    <property type="entry name" value="PAIRED IMMUNOGLOBULIN-LIKE TYPE 2 RECEPTOR"/>
    <property type="match status" value="1"/>
</dbReference>
<dbReference type="OrthoDB" id="2758521at2759"/>
<keyword evidence="9" id="KW-1185">Reference proteome</keyword>
<gene>
    <name evidence="8" type="ORF">Hypma_010649</name>
</gene>
<feature type="compositionally biased region" description="Low complexity" evidence="5">
    <location>
        <begin position="181"/>
        <end position="209"/>
    </location>
</feature>
<proteinExistence type="predicted"/>
<comment type="subcellular location">
    <subcellularLocation>
        <location evidence="1">Membrane</location>
        <topology evidence="1">Single-pass membrane protein</topology>
    </subcellularLocation>
</comment>
<evidence type="ECO:0000313" key="9">
    <source>
        <dbReference type="Proteomes" id="UP000076154"/>
    </source>
</evidence>
<feature type="region of interest" description="Disordered" evidence="5">
    <location>
        <begin position="309"/>
        <end position="420"/>
    </location>
</feature>
<keyword evidence="2 6" id="KW-0812">Transmembrane</keyword>
<feature type="compositionally biased region" description="Polar residues" evidence="5">
    <location>
        <begin position="315"/>
        <end position="329"/>
    </location>
</feature>
<keyword evidence="7" id="KW-0732">Signal</keyword>
<dbReference type="Gene3D" id="2.60.120.260">
    <property type="entry name" value="Galactose-binding domain-like"/>
    <property type="match status" value="1"/>
</dbReference>
<evidence type="ECO:0000256" key="5">
    <source>
        <dbReference type="SAM" id="MobiDB-lite"/>
    </source>
</evidence>
<evidence type="ECO:0000256" key="3">
    <source>
        <dbReference type="ARBA" id="ARBA00022989"/>
    </source>
</evidence>
<feature type="compositionally biased region" description="Polar residues" evidence="5">
    <location>
        <begin position="336"/>
        <end position="354"/>
    </location>
</feature>
<reference evidence="8" key="1">
    <citation type="submission" date="2018-04" db="EMBL/GenBank/DDBJ databases">
        <title>Whole genome sequencing of Hypsizygus marmoreus.</title>
        <authorList>
            <person name="Choi I.-G."/>
            <person name="Min B."/>
            <person name="Kim J.-G."/>
            <person name="Kim S."/>
            <person name="Oh Y.-L."/>
            <person name="Kong W.-S."/>
            <person name="Park H."/>
            <person name="Jeong J."/>
            <person name="Song E.-S."/>
        </authorList>
    </citation>
    <scope>NUCLEOTIDE SEQUENCE [LARGE SCALE GENOMIC DNA]</scope>
    <source>
        <strain evidence="8">51987-8</strain>
    </source>
</reference>
<name>A0A369JRC2_HYPMA</name>
<dbReference type="InterPro" id="IPR051694">
    <property type="entry name" value="Immunoregulatory_rcpt-like"/>
</dbReference>
<dbReference type="GO" id="GO:0016020">
    <property type="term" value="C:membrane"/>
    <property type="evidence" value="ECO:0007669"/>
    <property type="project" value="UniProtKB-SubCell"/>
</dbReference>
<comment type="caution">
    <text evidence="8">The sequence shown here is derived from an EMBL/GenBank/DDBJ whole genome shotgun (WGS) entry which is preliminary data.</text>
</comment>
<dbReference type="GO" id="GO:0071944">
    <property type="term" value="C:cell periphery"/>
    <property type="evidence" value="ECO:0007669"/>
    <property type="project" value="UniProtKB-ARBA"/>
</dbReference>
<organism evidence="8 9">
    <name type="scientific">Hypsizygus marmoreus</name>
    <name type="common">White beech mushroom</name>
    <name type="synonym">Agaricus marmoreus</name>
    <dbReference type="NCBI Taxonomy" id="39966"/>
    <lineage>
        <taxon>Eukaryota</taxon>
        <taxon>Fungi</taxon>
        <taxon>Dikarya</taxon>
        <taxon>Basidiomycota</taxon>
        <taxon>Agaricomycotina</taxon>
        <taxon>Agaricomycetes</taxon>
        <taxon>Agaricomycetidae</taxon>
        <taxon>Agaricales</taxon>
        <taxon>Tricholomatineae</taxon>
        <taxon>Lyophyllaceae</taxon>
        <taxon>Hypsizygus</taxon>
    </lineage>
</organism>
<feature type="region of interest" description="Disordered" evidence="5">
    <location>
        <begin position="181"/>
        <end position="223"/>
    </location>
</feature>
<feature type="chain" id="PRO_5016918993" evidence="7">
    <location>
        <begin position="24"/>
        <end position="506"/>
    </location>
</feature>
<dbReference type="Proteomes" id="UP000076154">
    <property type="component" value="Unassembled WGS sequence"/>
</dbReference>
<feature type="region of interest" description="Disordered" evidence="5">
    <location>
        <begin position="476"/>
        <end position="506"/>
    </location>
</feature>
<feature type="transmembrane region" description="Helical" evidence="6">
    <location>
        <begin position="233"/>
        <end position="256"/>
    </location>
</feature>
<accession>A0A369JRC2</accession>
<evidence type="ECO:0000256" key="2">
    <source>
        <dbReference type="ARBA" id="ARBA00022692"/>
    </source>
</evidence>
<evidence type="ECO:0000256" key="1">
    <source>
        <dbReference type="ARBA" id="ARBA00004167"/>
    </source>
</evidence>
<sequence length="506" mass="55020">MLFSRGFLFPLLSLYALRAAAVATNRTIDDTIGDSVTGSRPVYLPTTVGVWEDATCSRCMVQPDQSRAFKGTWTAATYNPGLGSMSIELSFQGTAIYIFFILAGIIPDTTTETACNFTLDGQLAGAFNRTPSTASDLQYDALVYSERNLRNVDHKLIISTSADHNVFVGFDYAIYTADDTPAPSPSTSSPSPSVTNTETSTSSQTSQSNLPVTSQSNLPVKNNNLKGGTGVPIGPIVGGVVGGLVFLVALILLFLFCQRRRRRAIQIQGSETAPHLDLMPFVSNGYSHSDGSKVPFTAASLYSSTPYRDRDITHSDFTQSGTIAPSRSSMEVGASSPYQTSNNSPSFNGSNTPPTVLAHHRDMTNPNIVSTLPSGGITLPANSDQAPTFRSRPKVSPPLHGSQPDTTEATRRARQQELDRQLRAARQEMRDLTMDIQAENAPRTSEGLRQVRSEDAELAEMREQMRLMREQIEFLQTQQQSDWAQGLSDNPPPGYSPRISSIRVPH</sequence>
<feature type="signal peptide" evidence="7">
    <location>
        <begin position="1"/>
        <end position="23"/>
    </location>
</feature>
<dbReference type="InParanoid" id="A0A369JRC2"/>
<evidence type="ECO:0000313" key="8">
    <source>
        <dbReference type="EMBL" id="RDB22243.1"/>
    </source>
</evidence>
<evidence type="ECO:0000256" key="4">
    <source>
        <dbReference type="ARBA" id="ARBA00023136"/>
    </source>
</evidence>
<dbReference type="AlphaFoldDB" id="A0A369JRC2"/>
<keyword evidence="3 6" id="KW-1133">Transmembrane helix</keyword>
<feature type="compositionally biased region" description="Polar residues" evidence="5">
    <location>
        <begin position="210"/>
        <end position="223"/>
    </location>
</feature>
<evidence type="ECO:0000256" key="6">
    <source>
        <dbReference type="SAM" id="Phobius"/>
    </source>
</evidence>